<dbReference type="Pfam" id="PF01933">
    <property type="entry name" value="CofD"/>
    <property type="match status" value="1"/>
</dbReference>
<name>A0A239I634_9FIRM</name>
<gene>
    <name evidence="4" type="ORF">SAMN05446037_10268</name>
</gene>
<organism evidence="4 5">
    <name type="scientific">Anaerovirgula multivorans</name>
    <dbReference type="NCBI Taxonomy" id="312168"/>
    <lineage>
        <taxon>Bacteria</taxon>
        <taxon>Bacillati</taxon>
        <taxon>Bacillota</taxon>
        <taxon>Clostridia</taxon>
        <taxon>Peptostreptococcales</taxon>
        <taxon>Natronincolaceae</taxon>
        <taxon>Anaerovirgula</taxon>
    </lineage>
</organism>
<dbReference type="RefSeq" id="WP_089284488.1">
    <property type="nucleotide sequence ID" value="NZ_FZOJ01000026.1"/>
</dbReference>
<dbReference type="InterPro" id="IPR038136">
    <property type="entry name" value="CofD-like_dom_sf"/>
</dbReference>
<keyword evidence="3" id="KW-0472">Membrane</keyword>
<reference evidence="4 5" key="1">
    <citation type="submission" date="2017-06" db="EMBL/GenBank/DDBJ databases">
        <authorList>
            <person name="Kim H.J."/>
            <person name="Triplett B.A."/>
        </authorList>
    </citation>
    <scope>NUCLEOTIDE SEQUENCE [LARGE SCALE GENOMIC DNA]</scope>
    <source>
        <strain evidence="4 5">SCA</strain>
    </source>
</reference>
<evidence type="ECO:0000256" key="1">
    <source>
        <dbReference type="ARBA" id="ARBA00022490"/>
    </source>
</evidence>
<dbReference type="GO" id="GO:0008360">
    <property type="term" value="P:regulation of cell shape"/>
    <property type="evidence" value="ECO:0007669"/>
    <property type="project" value="UniProtKB-UniRule"/>
</dbReference>
<dbReference type="NCBIfam" id="TIGR01826">
    <property type="entry name" value="CofD_related"/>
    <property type="match status" value="1"/>
</dbReference>
<comment type="similarity">
    <text evidence="2">Belongs to the gluconeogenesis factor family.</text>
</comment>
<dbReference type="InterPro" id="IPR010119">
    <property type="entry name" value="Gluconeogen_factor"/>
</dbReference>
<dbReference type="SUPFAM" id="SSF142338">
    <property type="entry name" value="CofD-like"/>
    <property type="match status" value="1"/>
</dbReference>
<evidence type="ECO:0000313" key="4">
    <source>
        <dbReference type="EMBL" id="SNS89346.1"/>
    </source>
</evidence>
<feature type="transmembrane region" description="Helical" evidence="3">
    <location>
        <begin position="47"/>
        <end position="66"/>
    </location>
</feature>
<keyword evidence="3" id="KW-0812">Transmembrane</keyword>
<keyword evidence="5" id="KW-1185">Reference proteome</keyword>
<keyword evidence="3" id="KW-1133">Transmembrane helix</keyword>
<dbReference type="GO" id="GO:0005737">
    <property type="term" value="C:cytoplasm"/>
    <property type="evidence" value="ECO:0007669"/>
    <property type="project" value="UniProtKB-SubCell"/>
</dbReference>
<dbReference type="GO" id="GO:0043743">
    <property type="term" value="F:LPPG:FO 2-phospho-L-lactate transferase activity"/>
    <property type="evidence" value="ECO:0007669"/>
    <property type="project" value="InterPro"/>
</dbReference>
<dbReference type="PANTHER" id="PTHR30135">
    <property type="entry name" value="UNCHARACTERIZED PROTEIN YVCK-RELATED"/>
    <property type="match status" value="1"/>
</dbReference>
<evidence type="ECO:0000256" key="2">
    <source>
        <dbReference type="HAMAP-Rule" id="MF_00973"/>
    </source>
</evidence>
<dbReference type="AlphaFoldDB" id="A0A239I634"/>
<sequence>MKTIHWLKPGLQIKRWIALGLVGMILFAFSLSDFFIALGIEISTGPLFIIGLIGIFCIYIALHYGLTSLFNNINEMGGSLDKHIINKKIYDKKILAKGPKIVVIGGGTGLAILLRGLKRFTTNITAIVTVADDGGGSGKLREDLGMLPPGDIRNCILALAEMEPTMEELLQYRFSEGTLKGQSFGNLFIASMNGISSNFEEAIKKISEVLAVTGKVYPVTLEDITLYATLKNGIVVKGESNIPIKSLEEKSPIDKVFIKPKEPEGLKEATEAIENADIVILGPGSLYTSIIPNLLVKNIAEVLEKNTTKKVYISNMMTQPGETNDYAVRHHLEAILKHCPKLNIDYVIANNGDIVDHAYSKYQQEGANLVNVTEEDRESFKNKRIKLIEENLVEIKKDYVRHDAVKLSKIIVDLADGKKKQKFLQFKKN</sequence>
<dbReference type="InterPro" id="IPR002882">
    <property type="entry name" value="CofD"/>
</dbReference>
<dbReference type="CDD" id="cd07187">
    <property type="entry name" value="YvcK_like"/>
    <property type="match status" value="1"/>
</dbReference>
<dbReference type="OrthoDB" id="9783842at2"/>
<feature type="transmembrane region" description="Helical" evidence="3">
    <location>
        <begin position="16"/>
        <end position="40"/>
    </location>
</feature>
<accession>A0A239I634</accession>
<evidence type="ECO:0000256" key="3">
    <source>
        <dbReference type="SAM" id="Phobius"/>
    </source>
</evidence>
<keyword evidence="1 2" id="KW-0963">Cytoplasm</keyword>
<dbReference type="Gene3D" id="3.40.50.10680">
    <property type="entry name" value="CofD-like domains"/>
    <property type="match status" value="1"/>
</dbReference>
<dbReference type="PANTHER" id="PTHR30135:SF3">
    <property type="entry name" value="GLUCONEOGENESIS FACTOR-RELATED"/>
    <property type="match status" value="1"/>
</dbReference>
<dbReference type="HAMAP" id="MF_00973">
    <property type="entry name" value="Gluconeogen_factor"/>
    <property type="match status" value="1"/>
</dbReference>
<comment type="subcellular location">
    <subcellularLocation>
        <location evidence="2">Cytoplasm</location>
    </subcellularLocation>
</comment>
<comment type="function">
    <text evidence="2">Required for morphogenesis under gluconeogenic growth conditions.</text>
</comment>
<dbReference type="Proteomes" id="UP000198304">
    <property type="component" value="Unassembled WGS sequence"/>
</dbReference>
<protein>
    <recommendedName>
        <fullName evidence="2">Putative gluconeogenesis factor</fullName>
    </recommendedName>
</protein>
<dbReference type="EMBL" id="FZOJ01000026">
    <property type="protein sequence ID" value="SNS89346.1"/>
    <property type="molecule type" value="Genomic_DNA"/>
</dbReference>
<proteinExistence type="inferred from homology"/>
<evidence type="ECO:0000313" key="5">
    <source>
        <dbReference type="Proteomes" id="UP000198304"/>
    </source>
</evidence>